<sequence length="154" mass="18660">MRCVNRKLAVRYSTRMDAVVLYWYYRRRMKIRRYWQHPLMAQRSREGANSLLMSQLRGDESEFFNYFRMSMSTFDELLELLEKDLKKQDTRCRKNICPEEKLAIFLSNKTINFIFRYAASGGSFKDLHYTYRVGVSTVSNIIKRSFKMHMEQFK</sequence>
<gene>
    <name evidence="1" type="ORF">ACAOBT_LOCUS9692</name>
</gene>
<dbReference type="Proteomes" id="UP001152888">
    <property type="component" value="Unassembled WGS sequence"/>
</dbReference>
<keyword evidence="2" id="KW-1185">Reference proteome</keyword>
<dbReference type="OrthoDB" id="8195499at2759"/>
<comment type="caution">
    <text evidence="1">The sequence shown here is derived from an EMBL/GenBank/DDBJ whole genome shotgun (WGS) entry which is preliminary data.</text>
</comment>
<evidence type="ECO:0000313" key="1">
    <source>
        <dbReference type="EMBL" id="CAH1971912.1"/>
    </source>
</evidence>
<evidence type="ECO:0000313" key="2">
    <source>
        <dbReference type="Proteomes" id="UP001152888"/>
    </source>
</evidence>
<proteinExistence type="predicted"/>
<name>A0A9P0P674_ACAOB</name>
<dbReference type="AlphaFoldDB" id="A0A9P0P674"/>
<accession>A0A9P0P674</accession>
<evidence type="ECO:0008006" key="3">
    <source>
        <dbReference type="Google" id="ProtNLM"/>
    </source>
</evidence>
<organism evidence="1 2">
    <name type="scientific">Acanthoscelides obtectus</name>
    <name type="common">Bean weevil</name>
    <name type="synonym">Bruchus obtectus</name>
    <dbReference type="NCBI Taxonomy" id="200917"/>
    <lineage>
        <taxon>Eukaryota</taxon>
        <taxon>Metazoa</taxon>
        <taxon>Ecdysozoa</taxon>
        <taxon>Arthropoda</taxon>
        <taxon>Hexapoda</taxon>
        <taxon>Insecta</taxon>
        <taxon>Pterygota</taxon>
        <taxon>Neoptera</taxon>
        <taxon>Endopterygota</taxon>
        <taxon>Coleoptera</taxon>
        <taxon>Polyphaga</taxon>
        <taxon>Cucujiformia</taxon>
        <taxon>Chrysomeloidea</taxon>
        <taxon>Chrysomelidae</taxon>
        <taxon>Bruchinae</taxon>
        <taxon>Bruchini</taxon>
        <taxon>Acanthoscelides</taxon>
    </lineage>
</organism>
<reference evidence="1" key="1">
    <citation type="submission" date="2022-03" db="EMBL/GenBank/DDBJ databases">
        <authorList>
            <person name="Sayadi A."/>
        </authorList>
    </citation>
    <scope>NUCLEOTIDE SEQUENCE</scope>
</reference>
<protein>
    <recommendedName>
        <fullName evidence="3">Transposase Helix-turn-helix domain-containing protein</fullName>
    </recommendedName>
</protein>
<dbReference type="EMBL" id="CAKOFQ010006791">
    <property type="protein sequence ID" value="CAH1971912.1"/>
    <property type="molecule type" value="Genomic_DNA"/>
</dbReference>